<organism evidence="9 10">
    <name type="scientific">Bacillus salipaludis</name>
    <dbReference type="NCBI Taxonomy" id="2547811"/>
    <lineage>
        <taxon>Bacteria</taxon>
        <taxon>Bacillati</taxon>
        <taxon>Bacillota</taxon>
        <taxon>Bacilli</taxon>
        <taxon>Bacillales</taxon>
        <taxon>Bacillaceae</taxon>
        <taxon>Bacillus</taxon>
    </lineage>
</organism>
<dbReference type="InterPro" id="IPR012001">
    <property type="entry name" value="Thiamin_PyroP_enz_TPP-bd_dom"/>
</dbReference>
<keyword evidence="11" id="KW-1185">Reference proteome</keyword>
<name>A0A4R5VKJ2_9BACI</name>
<dbReference type="InterPro" id="IPR029061">
    <property type="entry name" value="THDP-binding"/>
</dbReference>
<evidence type="ECO:0000313" key="10">
    <source>
        <dbReference type="Proteomes" id="UP000295132"/>
    </source>
</evidence>
<dbReference type="GO" id="GO:0050660">
    <property type="term" value="F:flavin adenine dinucleotide binding"/>
    <property type="evidence" value="ECO:0007669"/>
    <property type="project" value="TreeGrafter"/>
</dbReference>
<evidence type="ECO:0000256" key="2">
    <source>
        <dbReference type="ARBA" id="ARBA00007812"/>
    </source>
</evidence>
<proteinExistence type="inferred from homology"/>
<accession>A0A4R5VKJ2</accession>
<evidence type="ECO:0000259" key="7">
    <source>
        <dbReference type="Pfam" id="PF02776"/>
    </source>
</evidence>
<dbReference type="Gene3D" id="3.40.50.970">
    <property type="match status" value="2"/>
</dbReference>
<dbReference type="InterPro" id="IPR011766">
    <property type="entry name" value="TPP_enzyme_TPP-bd"/>
</dbReference>
<dbReference type="Pfam" id="PF02775">
    <property type="entry name" value="TPP_enzyme_C"/>
    <property type="match status" value="1"/>
</dbReference>
<dbReference type="Proteomes" id="UP001178888">
    <property type="component" value="Unassembled WGS sequence"/>
</dbReference>
<evidence type="ECO:0000259" key="6">
    <source>
        <dbReference type="Pfam" id="PF02775"/>
    </source>
</evidence>
<dbReference type="GO" id="GO:0009097">
    <property type="term" value="P:isoleucine biosynthetic process"/>
    <property type="evidence" value="ECO:0007669"/>
    <property type="project" value="TreeGrafter"/>
</dbReference>
<evidence type="ECO:0000256" key="3">
    <source>
        <dbReference type="ARBA" id="ARBA00023052"/>
    </source>
</evidence>
<dbReference type="Pfam" id="PF00205">
    <property type="entry name" value="TPP_enzyme_M"/>
    <property type="match status" value="1"/>
</dbReference>
<feature type="domain" description="Thiamine pyrophosphate enzyme N-terminal TPP-binding" evidence="7">
    <location>
        <begin position="6"/>
        <end position="117"/>
    </location>
</feature>
<dbReference type="GO" id="GO:0009099">
    <property type="term" value="P:L-valine biosynthetic process"/>
    <property type="evidence" value="ECO:0007669"/>
    <property type="project" value="TreeGrafter"/>
</dbReference>
<keyword evidence="3 4" id="KW-0786">Thiamine pyrophosphate</keyword>
<evidence type="ECO:0000313" key="11">
    <source>
        <dbReference type="Proteomes" id="UP001178888"/>
    </source>
</evidence>
<protein>
    <submittedName>
        <fullName evidence="9">Thiamine pyrophosphate-binding protein</fullName>
    </submittedName>
</protein>
<gene>
    <name evidence="9" type="ORF">E2K98_22830</name>
    <name evidence="8" type="ORF">RCG21_09475</name>
</gene>
<evidence type="ECO:0000259" key="5">
    <source>
        <dbReference type="Pfam" id="PF00205"/>
    </source>
</evidence>
<evidence type="ECO:0000313" key="8">
    <source>
        <dbReference type="EMBL" id="MDQ6596603.1"/>
    </source>
</evidence>
<dbReference type="AlphaFoldDB" id="A0A4R5VKJ2"/>
<dbReference type="InterPro" id="IPR012000">
    <property type="entry name" value="Thiamin_PyroP_enz_cen_dom"/>
</dbReference>
<comment type="cofactor">
    <cofactor evidence="1">
        <name>thiamine diphosphate</name>
        <dbReference type="ChEBI" id="CHEBI:58937"/>
    </cofactor>
</comment>
<evidence type="ECO:0000313" key="9">
    <source>
        <dbReference type="EMBL" id="TDK58483.1"/>
    </source>
</evidence>
<dbReference type="EMBL" id="SMYO01000013">
    <property type="protein sequence ID" value="TDK58483.1"/>
    <property type="molecule type" value="Genomic_DNA"/>
</dbReference>
<reference evidence="9 10" key="1">
    <citation type="submission" date="2019-03" db="EMBL/GenBank/DDBJ databases">
        <title>Bacillus niacini sp. nov. a Nicotinate-Metabolizing Mesophile Isolated from Soil.</title>
        <authorList>
            <person name="Zhang G."/>
        </authorList>
    </citation>
    <scope>NUCLEOTIDE SEQUENCE [LARGE SCALE GENOMIC DNA]</scope>
    <source>
        <strain evidence="9 10">WN066</strain>
    </source>
</reference>
<dbReference type="InterPro" id="IPR029035">
    <property type="entry name" value="DHS-like_NAD/FAD-binding_dom"/>
</dbReference>
<dbReference type="SUPFAM" id="SSF52467">
    <property type="entry name" value="DHS-like NAD/FAD-binding domain"/>
    <property type="match status" value="1"/>
</dbReference>
<evidence type="ECO:0000256" key="4">
    <source>
        <dbReference type="RuleBase" id="RU362132"/>
    </source>
</evidence>
<dbReference type="SUPFAM" id="SSF52518">
    <property type="entry name" value="Thiamin diphosphate-binding fold (THDP-binding)"/>
    <property type="match status" value="2"/>
</dbReference>
<comment type="similarity">
    <text evidence="2 4">Belongs to the TPP enzyme family.</text>
</comment>
<evidence type="ECO:0000256" key="1">
    <source>
        <dbReference type="ARBA" id="ARBA00001964"/>
    </source>
</evidence>
<reference evidence="8" key="2">
    <citation type="submission" date="2023-08" db="EMBL/GenBank/DDBJ databases">
        <title>Nitrogen cycling bacteria in agricultural field soils.</title>
        <authorList>
            <person name="Jang J."/>
        </authorList>
    </citation>
    <scope>NUCLEOTIDE SEQUENCE</scope>
    <source>
        <strain evidence="8">PS3-36</strain>
    </source>
</reference>
<sequence length="587" mass="64106">MAKQKMTAAELIALYLEKRGVKHLYGVPGAAILPFYDAVKELTKIESYVVRHEQTGAFMADGYSRATGEVGVCAATSGPGGTNFLTGLYSAWMDSIPMIAITGQQKNSLIGTMQFQEAPIVEMAKPVTKAAYRLTDGSIAAQFIHEAWITATTGRKGPVLLDLPVDQQKVEIEVDIDELIASTPVDNLPQATDADIQKTFELLKDAKRPVLLSGGGVNLANATAELKALAEELQIPVVTTGMGMDTFPNDHPLFAGRMGTMLDTPFGNKTIVEADLVINLAGRFADRSTGNVGVFTQNGKKIIHVNLDNKEIGKVVPTTLGIVSDVKTFMVKLTEAYKDLGATVAATAEADTKIDLTEERKKWARKTDYKTLPIRQERALRELREFLDRDAFVSHDCGISQIWSCQLFETYEPRTYLLTGGAGTMGWGLGAAMAAKLAFPERQSVNILGDGSLGMSLQDIATAAKHDIPVIIFCMNNSLLGLIRQQQNWFYDNRRISTDLEYKNELTDGEHSERGIDFVKTAAGMGVRGELVTHYDDIKPALQRAVDSGKPYIIEVLVDGDPEKACEFSNNGALNGFKYSDKINYSK</sequence>
<dbReference type="GO" id="GO:0030976">
    <property type="term" value="F:thiamine pyrophosphate binding"/>
    <property type="evidence" value="ECO:0007669"/>
    <property type="project" value="InterPro"/>
</dbReference>
<dbReference type="PANTHER" id="PTHR18968:SF13">
    <property type="entry name" value="ACETOLACTATE SYNTHASE CATALYTIC SUBUNIT, MITOCHONDRIAL"/>
    <property type="match status" value="1"/>
</dbReference>
<dbReference type="InterPro" id="IPR000399">
    <property type="entry name" value="TPP-bd_CS"/>
</dbReference>
<comment type="caution">
    <text evidence="9">The sequence shown here is derived from an EMBL/GenBank/DDBJ whole genome shotgun (WGS) entry which is preliminary data.</text>
</comment>
<dbReference type="Gene3D" id="3.40.50.1220">
    <property type="entry name" value="TPP-binding domain"/>
    <property type="match status" value="1"/>
</dbReference>
<dbReference type="GO" id="GO:0003984">
    <property type="term" value="F:acetolactate synthase activity"/>
    <property type="evidence" value="ECO:0007669"/>
    <property type="project" value="TreeGrafter"/>
</dbReference>
<dbReference type="EMBL" id="JAVGVR010000001">
    <property type="protein sequence ID" value="MDQ6596603.1"/>
    <property type="molecule type" value="Genomic_DNA"/>
</dbReference>
<feature type="domain" description="Thiamine pyrophosphate enzyme TPP-binding" evidence="6">
    <location>
        <begin position="396"/>
        <end position="556"/>
    </location>
</feature>
<dbReference type="PANTHER" id="PTHR18968">
    <property type="entry name" value="THIAMINE PYROPHOSPHATE ENZYMES"/>
    <property type="match status" value="1"/>
</dbReference>
<dbReference type="CDD" id="cd07035">
    <property type="entry name" value="TPP_PYR_POX_like"/>
    <property type="match status" value="1"/>
</dbReference>
<dbReference type="GO" id="GO:0005948">
    <property type="term" value="C:acetolactate synthase complex"/>
    <property type="evidence" value="ECO:0007669"/>
    <property type="project" value="TreeGrafter"/>
</dbReference>
<dbReference type="Proteomes" id="UP000295132">
    <property type="component" value="Unassembled WGS sequence"/>
</dbReference>
<feature type="domain" description="Thiamine pyrophosphate enzyme central" evidence="5">
    <location>
        <begin position="196"/>
        <end position="333"/>
    </location>
</feature>
<dbReference type="PROSITE" id="PS00187">
    <property type="entry name" value="TPP_ENZYMES"/>
    <property type="match status" value="1"/>
</dbReference>
<dbReference type="RefSeq" id="WP_133338291.1">
    <property type="nucleotide sequence ID" value="NZ_JAVGVR010000001.1"/>
</dbReference>
<dbReference type="InterPro" id="IPR045229">
    <property type="entry name" value="TPP_enz"/>
</dbReference>
<dbReference type="GO" id="GO:0000287">
    <property type="term" value="F:magnesium ion binding"/>
    <property type="evidence" value="ECO:0007669"/>
    <property type="project" value="InterPro"/>
</dbReference>
<dbReference type="Pfam" id="PF02776">
    <property type="entry name" value="TPP_enzyme_N"/>
    <property type="match status" value="1"/>
</dbReference>
<dbReference type="FunFam" id="3.40.50.970:FF:000007">
    <property type="entry name" value="Acetolactate synthase"/>
    <property type="match status" value="1"/>
</dbReference>